<feature type="region of interest" description="Disordered" evidence="1">
    <location>
        <begin position="198"/>
        <end position="359"/>
    </location>
</feature>
<dbReference type="EMBL" id="AMGW01000002">
    <property type="protein sequence ID" value="EXJ62530.1"/>
    <property type="molecule type" value="Genomic_DNA"/>
</dbReference>
<evidence type="ECO:0000313" key="2">
    <source>
        <dbReference type="EMBL" id="EXJ62530.1"/>
    </source>
</evidence>
<accession>W9WC19</accession>
<reference evidence="2 3" key="1">
    <citation type="submission" date="2013-03" db="EMBL/GenBank/DDBJ databases">
        <title>The Genome Sequence of Cladophialophora yegresii CBS 114405.</title>
        <authorList>
            <consortium name="The Broad Institute Genomics Platform"/>
            <person name="Cuomo C."/>
            <person name="de Hoog S."/>
            <person name="Gorbushina A."/>
            <person name="Walker B."/>
            <person name="Young S.K."/>
            <person name="Zeng Q."/>
            <person name="Gargeya S."/>
            <person name="Fitzgerald M."/>
            <person name="Haas B."/>
            <person name="Abouelleil A."/>
            <person name="Allen A.W."/>
            <person name="Alvarado L."/>
            <person name="Arachchi H.M."/>
            <person name="Berlin A.M."/>
            <person name="Chapman S.B."/>
            <person name="Gainer-Dewar J."/>
            <person name="Goldberg J."/>
            <person name="Griggs A."/>
            <person name="Gujja S."/>
            <person name="Hansen M."/>
            <person name="Howarth C."/>
            <person name="Imamovic A."/>
            <person name="Ireland A."/>
            <person name="Larimer J."/>
            <person name="McCowan C."/>
            <person name="Murphy C."/>
            <person name="Pearson M."/>
            <person name="Poon T.W."/>
            <person name="Priest M."/>
            <person name="Roberts A."/>
            <person name="Saif S."/>
            <person name="Shea T."/>
            <person name="Sisk P."/>
            <person name="Sykes S."/>
            <person name="Wortman J."/>
            <person name="Nusbaum C."/>
            <person name="Birren B."/>
        </authorList>
    </citation>
    <scope>NUCLEOTIDE SEQUENCE [LARGE SCALE GENOMIC DNA]</scope>
    <source>
        <strain evidence="2 3">CBS 114405</strain>
    </source>
</reference>
<dbReference type="HOGENOM" id="CLU_056572_0_1_1"/>
<comment type="caution">
    <text evidence="2">The sequence shown here is derived from an EMBL/GenBank/DDBJ whole genome shotgun (WGS) entry which is preliminary data.</text>
</comment>
<dbReference type="GeneID" id="19177569"/>
<gene>
    <name evidence="2" type="ORF">A1O7_02968</name>
</gene>
<feature type="compositionally biased region" description="Basic and acidic residues" evidence="1">
    <location>
        <begin position="236"/>
        <end position="245"/>
    </location>
</feature>
<name>W9WC19_9EURO</name>
<dbReference type="eggNOG" id="ENOG502SATJ">
    <property type="taxonomic scope" value="Eukaryota"/>
</dbReference>
<feature type="compositionally biased region" description="Basic and acidic residues" evidence="1">
    <location>
        <begin position="291"/>
        <end position="311"/>
    </location>
</feature>
<dbReference type="RefSeq" id="XP_007755184.1">
    <property type="nucleotide sequence ID" value="XM_007756994.1"/>
</dbReference>
<dbReference type="AlphaFoldDB" id="W9WC19"/>
<sequence>MASSHSGPRQPAHLETPGTASSFERPKLTTTTTRTTAHRLPPPALFQGPPSKNASHISLVLPTDRVPGAPSSETENAGHQHRIMRPSRVPPASSFSGPSSGHLRQHASGAAGGAVADDNRAEQLWAEMQKTLADVELSAMNTSHVFGASHLHALEDLRAAQLSLAQTWAKTETDELLEHDFDTTSRNEANVGAALEAKTSAGGTANVPPMPMSTPSTAARAKGTTPQTGSSPATAKDGKDGKDGGGKPSAFTNDKNLEEETERDIQLARKRREANDRYFSQVNRGVLEVVSKLDEVAGAMRRVERESREIWDESTDEDDTEDERTGGSETEEGDADGEGGSGTERSGLTDSPVPVRKDG</sequence>
<dbReference type="VEuPathDB" id="FungiDB:A1O7_02968"/>
<evidence type="ECO:0000256" key="1">
    <source>
        <dbReference type="SAM" id="MobiDB-lite"/>
    </source>
</evidence>
<feature type="compositionally biased region" description="Basic and acidic residues" evidence="1">
    <location>
        <begin position="255"/>
        <end position="267"/>
    </location>
</feature>
<dbReference type="OrthoDB" id="4158841at2759"/>
<feature type="region of interest" description="Disordered" evidence="1">
    <location>
        <begin position="1"/>
        <end position="115"/>
    </location>
</feature>
<dbReference type="Pfam" id="PF17242">
    <property type="entry name" value="DUF5315"/>
    <property type="match status" value="1"/>
</dbReference>
<protein>
    <submittedName>
        <fullName evidence="2">Uncharacterized protein</fullName>
    </submittedName>
</protein>
<evidence type="ECO:0000313" key="3">
    <source>
        <dbReference type="Proteomes" id="UP000019473"/>
    </source>
</evidence>
<feature type="compositionally biased region" description="Low complexity" evidence="1">
    <location>
        <begin position="90"/>
        <end position="115"/>
    </location>
</feature>
<keyword evidence="3" id="KW-1185">Reference proteome</keyword>
<proteinExistence type="predicted"/>
<dbReference type="STRING" id="1182544.W9WC19"/>
<feature type="compositionally biased region" description="Acidic residues" evidence="1">
    <location>
        <begin position="312"/>
        <end position="322"/>
    </location>
</feature>
<dbReference type="Proteomes" id="UP000019473">
    <property type="component" value="Unassembled WGS sequence"/>
</dbReference>
<organism evidence="2 3">
    <name type="scientific">Cladophialophora yegresii CBS 114405</name>
    <dbReference type="NCBI Taxonomy" id="1182544"/>
    <lineage>
        <taxon>Eukaryota</taxon>
        <taxon>Fungi</taxon>
        <taxon>Dikarya</taxon>
        <taxon>Ascomycota</taxon>
        <taxon>Pezizomycotina</taxon>
        <taxon>Eurotiomycetes</taxon>
        <taxon>Chaetothyriomycetidae</taxon>
        <taxon>Chaetothyriales</taxon>
        <taxon>Herpotrichiellaceae</taxon>
        <taxon>Cladophialophora</taxon>
    </lineage>
</organism>
<feature type="compositionally biased region" description="Polar residues" evidence="1">
    <location>
        <begin position="224"/>
        <end position="233"/>
    </location>
</feature>